<reference evidence="3 4" key="1">
    <citation type="journal article" date="2004" name="Nature">
        <title>Genome evolution in yeasts.</title>
        <authorList>
            <consortium name="Genolevures"/>
            <person name="Dujon B."/>
            <person name="Sherman D."/>
            <person name="Fischer G."/>
            <person name="Durrens P."/>
            <person name="Casaregola S."/>
            <person name="Lafontaine I."/>
            <person name="de Montigny J."/>
            <person name="Marck C."/>
            <person name="Neuveglise C."/>
            <person name="Talla E."/>
            <person name="Goffard N."/>
            <person name="Frangeul L."/>
            <person name="Aigle M."/>
            <person name="Anthouard V."/>
            <person name="Babour A."/>
            <person name="Barbe V."/>
            <person name="Barnay S."/>
            <person name="Blanchin S."/>
            <person name="Beckerich J.M."/>
            <person name="Beyne E."/>
            <person name="Bleykasten C."/>
            <person name="Boisrame A."/>
            <person name="Boyer J."/>
            <person name="Cattolico L."/>
            <person name="Confanioleri F."/>
            <person name="de Daruvar A."/>
            <person name="Despons L."/>
            <person name="Fabre E."/>
            <person name="Fairhead C."/>
            <person name="Ferry-Dumazet H."/>
            <person name="Groppi A."/>
            <person name="Hantraye F."/>
            <person name="Hennequin C."/>
            <person name="Jauniaux N."/>
            <person name="Joyet P."/>
            <person name="Kachouri R."/>
            <person name="Kerrest A."/>
            <person name="Koszul R."/>
            <person name="Lemaire M."/>
            <person name="Lesur I."/>
            <person name="Ma L."/>
            <person name="Muller H."/>
            <person name="Nicaud J.M."/>
            <person name="Nikolski M."/>
            <person name="Oztas S."/>
            <person name="Ozier-Kalogeropoulos O."/>
            <person name="Pellenz S."/>
            <person name="Potier S."/>
            <person name="Richard G.F."/>
            <person name="Straub M.L."/>
            <person name="Suleau A."/>
            <person name="Swennene D."/>
            <person name="Tekaia F."/>
            <person name="Wesolowski-Louvel M."/>
            <person name="Westhof E."/>
            <person name="Wirth B."/>
            <person name="Zeniou-Meyer M."/>
            <person name="Zivanovic I."/>
            <person name="Bolotin-Fukuhara M."/>
            <person name="Thierry A."/>
            <person name="Bouchier C."/>
            <person name="Caudron B."/>
            <person name="Scarpelli C."/>
            <person name="Gaillardin C."/>
            <person name="Weissenbach J."/>
            <person name="Wincker P."/>
            <person name="Souciet J.L."/>
        </authorList>
    </citation>
    <scope>NUCLEOTIDE SEQUENCE [LARGE SCALE GENOMIC DNA]</scope>
    <source>
        <strain evidence="4">ATCC 2001 / BCRC 20586 / JCM 3761 / NBRC 0622 / NRRL Y-65 / CBS 138</strain>
    </source>
</reference>
<dbReference type="InParanoid" id="Q6FK37"/>
<sequence length="751" mass="84929">MTMLVHRSRFVDFTPSNITALAFSHKSSAELTPSDLRLAVGRADGNIEVWNPRHDWFQEMIIEGGQDRTIEGLCWCNVAGEPLRLFSIGGSTIITEWDLNTGLPMKNYDCNAGVIWSIAINAAGDKLAVGCDNGTVVIVNIAGGPGIIEHDSILMRQEARVLSLAWNGNDYVIGGCSDGRIRIWAAHEKDESRGRIINTMRVDKSKKESTLVWSVLYLPSKNTIVSGDSTGSIKFWNFQYATLSQSFKSHSADILCLTTDAKESTIFSAGVDRKIFQYSLDHSKKWLISSNRLLHGNDIRAMCAYQSKGADFLVSGGVDKTLFINPISSFADGRYRKMPFVVPYNKNVLINNTQRLIVMWDGSVVKIWTMGTEVENEKNYKLVCKLVLKDEQKIHTCAMSPDGQVLLVGRATTTKIFHLQPMENKLKVTKLSNDFLFTIGTKAAKFINNSKVVICNTDDELLMLDLEEEDDEKPEYFELDEPQNTKSSLKIPYMNKINRIDANESAVVVSRYCGIVTVINLKTKKSQNLLHLMNFVTSIYIHEQRKTVIVVTAENKIYELSLASIFREDTEDKEGDEQADVTNEENSVFTAWSKRNTENIPKQLKDMRQKCLGVFASDEDSNKIWLWGSTWICRIDMSKNLPVITRKKTKKHGRDGLTITDDSNYMNNNLEDEDEDVDMDIDEDLEILKGGKVKSISNQKDPLTSEVFYFNDKYRHLLMADLLSSSELVVVERPPIFLKDQKAFQQPKLVF</sequence>
<evidence type="ECO:0000313" key="4">
    <source>
        <dbReference type="Proteomes" id="UP000002428"/>
    </source>
</evidence>
<keyword evidence="4" id="KW-1185">Reference proteome</keyword>
<dbReference type="SUPFAM" id="SSF50978">
    <property type="entry name" value="WD40 repeat-like"/>
    <property type="match status" value="2"/>
</dbReference>
<protein>
    <submittedName>
        <fullName evidence="3">Uncharacterized protein</fullName>
    </submittedName>
</protein>
<dbReference type="SMART" id="SM00320">
    <property type="entry name" value="WD40"/>
    <property type="match status" value="8"/>
</dbReference>
<dbReference type="InterPro" id="IPR001680">
    <property type="entry name" value="WD40_rpt"/>
</dbReference>
<gene>
    <name evidence="2 3" type="ordered locus">CAGL0M01430g</name>
</gene>
<feature type="repeat" description="WD" evidence="1">
    <location>
        <begin position="154"/>
        <end position="184"/>
    </location>
</feature>
<name>Q6FK37_CANGA</name>
<dbReference type="KEGG" id="cgr:2891176"/>
<dbReference type="PROSITE" id="PS50082">
    <property type="entry name" value="WD_REPEATS_2"/>
    <property type="match status" value="1"/>
</dbReference>
<dbReference type="GO" id="GO:0032040">
    <property type="term" value="C:small-subunit processome"/>
    <property type="evidence" value="ECO:0007669"/>
    <property type="project" value="EnsemblFungi"/>
</dbReference>
<dbReference type="GO" id="GO:0003723">
    <property type="term" value="F:RNA binding"/>
    <property type="evidence" value="ECO:0007669"/>
    <property type="project" value="TreeGrafter"/>
</dbReference>
<keyword evidence="1" id="KW-0853">WD repeat</keyword>
<dbReference type="GO" id="GO:0000462">
    <property type="term" value="P:maturation of SSU-rRNA from tricistronic rRNA transcript (SSU-rRNA, 5.8S rRNA, LSU-rRNA)"/>
    <property type="evidence" value="ECO:0007669"/>
    <property type="project" value="EnsemblFungi"/>
</dbReference>
<dbReference type="GO" id="GO:0034455">
    <property type="term" value="C:t-UTP complex"/>
    <property type="evidence" value="ECO:0007669"/>
    <property type="project" value="EnsemblFungi"/>
</dbReference>
<evidence type="ECO:0000313" key="3">
    <source>
        <dbReference type="EMBL" id="CAG62383.1"/>
    </source>
</evidence>
<dbReference type="CGD" id="CAL0137177">
    <property type="gene designation" value="CAGL0M01430g"/>
</dbReference>
<dbReference type="FunCoup" id="Q6FK37">
    <property type="interactions" value="1048"/>
</dbReference>
<organism evidence="3 4">
    <name type="scientific">Candida glabrata (strain ATCC 2001 / BCRC 20586 / JCM 3761 / NBRC 0622 / NRRL Y-65 / CBS 138)</name>
    <name type="common">Yeast</name>
    <name type="synonym">Nakaseomyces glabratus</name>
    <dbReference type="NCBI Taxonomy" id="284593"/>
    <lineage>
        <taxon>Eukaryota</taxon>
        <taxon>Fungi</taxon>
        <taxon>Dikarya</taxon>
        <taxon>Ascomycota</taxon>
        <taxon>Saccharomycotina</taxon>
        <taxon>Saccharomycetes</taxon>
        <taxon>Saccharomycetales</taxon>
        <taxon>Saccharomycetaceae</taxon>
        <taxon>Nakaseomyces</taxon>
    </lineage>
</organism>
<dbReference type="GO" id="GO:0045943">
    <property type="term" value="P:positive regulation of transcription by RNA polymerase I"/>
    <property type="evidence" value="ECO:0007669"/>
    <property type="project" value="EnsemblFungi"/>
</dbReference>
<dbReference type="GO" id="GO:0030686">
    <property type="term" value="C:90S preribosome"/>
    <property type="evidence" value="ECO:0007669"/>
    <property type="project" value="EnsemblFungi"/>
</dbReference>
<dbReference type="InterPro" id="IPR015943">
    <property type="entry name" value="WD40/YVTN_repeat-like_dom_sf"/>
</dbReference>
<dbReference type="VEuPathDB" id="FungiDB:CAGL0M01430g"/>
<dbReference type="Gene3D" id="2.130.10.10">
    <property type="entry name" value="YVTN repeat-like/Quinoprotein amine dehydrogenase"/>
    <property type="match status" value="3"/>
</dbReference>
<evidence type="ECO:0000313" key="2">
    <source>
        <dbReference type="CGD" id="CAL0137177"/>
    </source>
</evidence>
<dbReference type="FunFam" id="2.130.10.10:FF:000896">
    <property type="entry name" value="U3 small nucleolar RNA-associated protein 4"/>
    <property type="match status" value="1"/>
</dbReference>
<dbReference type="PANTHER" id="PTHR44163:SF1">
    <property type="entry name" value="U3 SMALL NUCLEOLAR RNA-ASSOCIATED PROTEIN 4 HOMOLOG"/>
    <property type="match status" value="1"/>
</dbReference>
<dbReference type="Pfam" id="PF00400">
    <property type="entry name" value="WD40"/>
    <property type="match status" value="2"/>
</dbReference>
<proteinExistence type="predicted"/>
<dbReference type="Proteomes" id="UP000002428">
    <property type="component" value="Chromosome M"/>
</dbReference>
<dbReference type="AlphaFoldDB" id="Q6FK37"/>
<dbReference type="eggNOG" id="KOG2048">
    <property type="taxonomic scope" value="Eukaryota"/>
</dbReference>
<dbReference type="HOGENOM" id="CLU_002392_2_1_1"/>
<accession>Q6FK37</accession>
<dbReference type="InterPro" id="IPR046351">
    <property type="entry name" value="UTP4"/>
</dbReference>
<dbReference type="PANTHER" id="PTHR44163">
    <property type="entry name" value="U3 SMALL NUCLEOLAR RNA-ASSOCIATED PROTEIN 4 HOMOLOG"/>
    <property type="match status" value="1"/>
</dbReference>
<dbReference type="OMA" id="STYITEW"/>
<dbReference type="EMBL" id="CR380959">
    <property type="protein sequence ID" value="CAG62383.1"/>
    <property type="molecule type" value="Genomic_DNA"/>
</dbReference>
<dbReference type="InterPro" id="IPR036322">
    <property type="entry name" value="WD40_repeat_dom_sf"/>
</dbReference>
<dbReference type="STRING" id="284593.Q6FK37"/>
<evidence type="ECO:0000256" key="1">
    <source>
        <dbReference type="PROSITE-ProRule" id="PRU00221"/>
    </source>
</evidence>